<dbReference type="Pfam" id="PF13556">
    <property type="entry name" value="HTH_30"/>
    <property type="match status" value="1"/>
</dbReference>
<feature type="domain" description="PucR C-terminal helix-turn-helix" evidence="3">
    <location>
        <begin position="477"/>
        <end position="535"/>
    </location>
</feature>
<sequence length="549" mass="58683">MAPVTALTLAEALEMPALRQAGPEVLAGTENLGRAIRWVHATELPDIARLLRPGDLVLTTGTGLPPDDAPDLAAFARTLADADAVGLVVELGRRWTALPPALVDACRDAGLPLVALTHETRFAHLTQAIGERIVDGRLTELREAQRVHETFTELSFTQAGPADVLDAVRRLAGAAVVLESAEHRPLDYLAGPQDDPGFLEGWHARSSRVRIAGRTGWDPVNGWLVTRLGSDERSWGRLVVGSATAPTQRLVAVAERAAAALSLHRLHSRDRDKLVRRTHAEVIRGLQRDPDGEDARRRADLAGFPTHRRRYVALVVRTVPTGVRTEPGTGAPDAGDVVAAVVAAAHATRTPALVAEVDRDVRLLLSAPPTADLDGVADRIAARLGEHRPVLVTAGPVTDERAGIDLTVREAQLVADAARGDARTARPGRALRLEDTGLRGLLSMLGPDERVRLFVDRQLDELRRHDARVADRPGAALRPVLEALLAHPGSKSDAAASLHLSRAAFYDRLARLERLLGADLGDADVRVSLHVALLADEVSGIAPGGDVPS</sequence>
<protein>
    <submittedName>
        <fullName evidence="5">Purine catabolism regulator</fullName>
    </submittedName>
</protein>
<dbReference type="InterPro" id="IPR012914">
    <property type="entry name" value="PucR_dom"/>
</dbReference>
<evidence type="ECO:0000313" key="5">
    <source>
        <dbReference type="EMBL" id="PFG43468.1"/>
    </source>
</evidence>
<dbReference type="InterPro" id="IPR051448">
    <property type="entry name" value="CdaR-like_regulators"/>
</dbReference>
<evidence type="ECO:0000259" key="2">
    <source>
        <dbReference type="Pfam" id="PF07905"/>
    </source>
</evidence>
<dbReference type="Proteomes" id="UP000224130">
    <property type="component" value="Unassembled WGS sequence"/>
</dbReference>
<reference evidence="5 6" key="1">
    <citation type="submission" date="2017-10" db="EMBL/GenBank/DDBJ databases">
        <title>Sequencing the genomes of 1000 actinobacteria strains.</title>
        <authorList>
            <person name="Klenk H.-P."/>
        </authorList>
    </citation>
    <scope>NUCLEOTIDE SEQUENCE [LARGE SCALE GENOMIC DNA]</scope>
    <source>
        <strain evidence="5 6">DSM 21863</strain>
    </source>
</reference>
<comment type="caution">
    <text evidence="5">The sequence shown here is derived from an EMBL/GenBank/DDBJ whole genome shotgun (WGS) entry which is preliminary data.</text>
</comment>
<gene>
    <name evidence="5" type="ORF">ATJ88_2165</name>
</gene>
<name>A0A2A9EX63_9MICO</name>
<keyword evidence="6" id="KW-1185">Reference proteome</keyword>
<evidence type="ECO:0000256" key="1">
    <source>
        <dbReference type="ARBA" id="ARBA00006754"/>
    </source>
</evidence>
<dbReference type="AlphaFoldDB" id="A0A2A9EX63"/>
<dbReference type="EMBL" id="PDJJ01000001">
    <property type="protein sequence ID" value="PFG43468.1"/>
    <property type="molecule type" value="Genomic_DNA"/>
</dbReference>
<dbReference type="Gene3D" id="1.10.10.2840">
    <property type="entry name" value="PucR C-terminal helix-turn-helix domain"/>
    <property type="match status" value="1"/>
</dbReference>
<dbReference type="PANTHER" id="PTHR33744:SF1">
    <property type="entry name" value="DNA-BINDING TRANSCRIPTIONAL ACTIVATOR ADER"/>
    <property type="match status" value="1"/>
</dbReference>
<comment type="similarity">
    <text evidence="1">Belongs to the CdaR family.</text>
</comment>
<organism evidence="5 6">
    <name type="scientific">Isoptericola jiangsuensis</name>
    <dbReference type="NCBI Taxonomy" id="548579"/>
    <lineage>
        <taxon>Bacteria</taxon>
        <taxon>Bacillati</taxon>
        <taxon>Actinomycetota</taxon>
        <taxon>Actinomycetes</taxon>
        <taxon>Micrococcales</taxon>
        <taxon>Promicromonosporaceae</taxon>
        <taxon>Isoptericola</taxon>
    </lineage>
</organism>
<evidence type="ECO:0000313" key="6">
    <source>
        <dbReference type="Proteomes" id="UP000224130"/>
    </source>
</evidence>
<dbReference type="PANTHER" id="PTHR33744">
    <property type="entry name" value="CARBOHYDRATE DIACID REGULATOR"/>
    <property type="match status" value="1"/>
</dbReference>
<evidence type="ECO:0000259" key="4">
    <source>
        <dbReference type="Pfam" id="PF17853"/>
    </source>
</evidence>
<evidence type="ECO:0000259" key="3">
    <source>
        <dbReference type="Pfam" id="PF13556"/>
    </source>
</evidence>
<feature type="domain" description="CdaR GGDEF-like" evidence="4">
    <location>
        <begin position="291"/>
        <end position="416"/>
    </location>
</feature>
<accession>A0A2A9EX63</accession>
<dbReference type="Pfam" id="PF17853">
    <property type="entry name" value="GGDEF_2"/>
    <property type="match status" value="1"/>
</dbReference>
<dbReference type="RefSeq" id="WP_211287499.1">
    <property type="nucleotide sequence ID" value="NZ_PDJJ01000001.1"/>
</dbReference>
<proteinExistence type="inferred from homology"/>
<dbReference type="Pfam" id="PF07905">
    <property type="entry name" value="PucR"/>
    <property type="match status" value="1"/>
</dbReference>
<dbReference type="InterPro" id="IPR025736">
    <property type="entry name" value="PucR_C-HTH_dom"/>
</dbReference>
<feature type="domain" description="Purine catabolism PurC-like" evidence="2">
    <location>
        <begin position="12"/>
        <end position="133"/>
    </location>
</feature>
<dbReference type="InterPro" id="IPR042070">
    <property type="entry name" value="PucR_C-HTH_sf"/>
</dbReference>
<dbReference type="InterPro" id="IPR041522">
    <property type="entry name" value="CdaR_GGDEF"/>
</dbReference>